<evidence type="ECO:0000256" key="1">
    <source>
        <dbReference type="SAM" id="MobiDB-lite"/>
    </source>
</evidence>
<dbReference type="Proteomes" id="UP001152803">
    <property type="component" value="Unassembled WGS sequence"/>
</dbReference>
<keyword evidence="4" id="KW-1185">Reference proteome</keyword>
<dbReference type="InterPro" id="IPR037213">
    <property type="entry name" value="Run_dom_sf"/>
</dbReference>
<feature type="compositionally biased region" description="Low complexity" evidence="1">
    <location>
        <begin position="457"/>
        <end position="467"/>
    </location>
</feature>
<dbReference type="AlphaFoldDB" id="A0A9Q1DR59"/>
<accession>A0A9Q1DR59</accession>
<gene>
    <name evidence="3" type="ORF">COCON_G00059090</name>
</gene>
<dbReference type="EMBL" id="JAFJMO010000004">
    <property type="protein sequence ID" value="KAJ8278843.1"/>
    <property type="molecule type" value="Genomic_DNA"/>
</dbReference>
<reference evidence="3" key="1">
    <citation type="journal article" date="2023" name="Science">
        <title>Genome structures resolve the early diversification of teleost fishes.</title>
        <authorList>
            <person name="Parey E."/>
            <person name="Louis A."/>
            <person name="Montfort J."/>
            <person name="Bouchez O."/>
            <person name="Roques C."/>
            <person name="Iampietro C."/>
            <person name="Lluch J."/>
            <person name="Castinel A."/>
            <person name="Donnadieu C."/>
            <person name="Desvignes T."/>
            <person name="Floi Bucao C."/>
            <person name="Jouanno E."/>
            <person name="Wen M."/>
            <person name="Mejri S."/>
            <person name="Dirks R."/>
            <person name="Jansen H."/>
            <person name="Henkel C."/>
            <person name="Chen W.J."/>
            <person name="Zahm M."/>
            <person name="Cabau C."/>
            <person name="Klopp C."/>
            <person name="Thompson A.W."/>
            <person name="Robinson-Rechavi M."/>
            <person name="Braasch I."/>
            <person name="Lecointre G."/>
            <person name="Bobe J."/>
            <person name="Postlethwait J.H."/>
            <person name="Berthelot C."/>
            <person name="Roest Crollius H."/>
            <person name="Guiguen Y."/>
        </authorList>
    </citation>
    <scope>NUCLEOTIDE SEQUENCE</scope>
    <source>
        <strain evidence="3">Concon-B</strain>
    </source>
</reference>
<evidence type="ECO:0000259" key="2">
    <source>
        <dbReference type="PROSITE" id="PS50826"/>
    </source>
</evidence>
<dbReference type="Pfam" id="PF02759">
    <property type="entry name" value="RUN"/>
    <property type="match status" value="1"/>
</dbReference>
<sequence>MPIFKEYVSQQWSLFNKNGCGPLKAEQLFNAFCGKPYHSTDQQESCSCVSPWIEWKKEQPQREGCRYQELQWVDGSAIGPLPENAVKSEKGFRVCRAQGPDGGWHGGWIQTINQIQYNICYYEYDWKQKAATSFQVLVDPCRGSGVYWLSGGIYVDSVDIGQAVQWPWITYMVCSLKSNGIPGKLFNTRSGLLCHYASGGKGIMEITETDVSVRRREHRRLLCSLKRTAEGLLSSDPYGWGRRGLQRLHTDMHRILSHRLEPQHVSCRQTNYWRFVWCVRYICPHLAFHVEQFGELELASSGTWLCGKGHRVELCGEGPTAQLCGEGPTAQLCGEGHKAHLWLLHSLQERCLSVQLRPLLKHQSHTRKYYRAGAFVLSELQVSLMLQCLEAVEQNDWQLLSLVDPLRLPDLQKSRSLCVFPGPPTSPPLSPPCSPPPRTWQPLSQRSHLDPGPPAAPADGAQDPGPQYLAVHSSRRRRPNSYSEGQSRRGHTHLPSHIRSVSDTTVTLTHSNAWLLYLCSFTPERPLCLPLAVGRIHTLEHQWQVGTAVLVLHRLPPFYN</sequence>
<evidence type="ECO:0000313" key="4">
    <source>
        <dbReference type="Proteomes" id="UP001152803"/>
    </source>
</evidence>
<comment type="caution">
    <text evidence="3">The sequence shown here is derived from an EMBL/GenBank/DDBJ whole genome shotgun (WGS) entry which is preliminary data.</text>
</comment>
<proteinExistence type="predicted"/>
<dbReference type="OrthoDB" id="4405280at2759"/>
<dbReference type="Gene3D" id="1.20.58.900">
    <property type="match status" value="1"/>
</dbReference>
<organism evidence="3 4">
    <name type="scientific">Conger conger</name>
    <name type="common">Conger eel</name>
    <name type="synonym">Muraena conger</name>
    <dbReference type="NCBI Taxonomy" id="82655"/>
    <lineage>
        <taxon>Eukaryota</taxon>
        <taxon>Metazoa</taxon>
        <taxon>Chordata</taxon>
        <taxon>Craniata</taxon>
        <taxon>Vertebrata</taxon>
        <taxon>Euteleostomi</taxon>
        <taxon>Actinopterygii</taxon>
        <taxon>Neopterygii</taxon>
        <taxon>Teleostei</taxon>
        <taxon>Anguilliformes</taxon>
        <taxon>Congridae</taxon>
        <taxon>Conger</taxon>
    </lineage>
</organism>
<dbReference type="InterPro" id="IPR004012">
    <property type="entry name" value="Run_dom"/>
</dbReference>
<dbReference type="PROSITE" id="PS50826">
    <property type="entry name" value="RUN"/>
    <property type="match status" value="1"/>
</dbReference>
<feature type="region of interest" description="Disordered" evidence="1">
    <location>
        <begin position="419"/>
        <end position="498"/>
    </location>
</feature>
<protein>
    <recommendedName>
        <fullName evidence="2">RUN domain-containing protein</fullName>
    </recommendedName>
</protein>
<name>A0A9Q1DR59_CONCO</name>
<dbReference type="SUPFAM" id="SSF140741">
    <property type="entry name" value="RUN domain-like"/>
    <property type="match status" value="1"/>
</dbReference>
<feature type="compositionally biased region" description="Pro residues" evidence="1">
    <location>
        <begin position="421"/>
        <end position="439"/>
    </location>
</feature>
<feature type="domain" description="RUN" evidence="2">
    <location>
        <begin position="239"/>
        <end position="404"/>
    </location>
</feature>
<dbReference type="SMART" id="SM00593">
    <property type="entry name" value="RUN"/>
    <property type="match status" value="1"/>
</dbReference>
<evidence type="ECO:0000313" key="3">
    <source>
        <dbReference type="EMBL" id="KAJ8278843.1"/>
    </source>
</evidence>